<reference evidence="1" key="2">
    <citation type="submission" date="2025-09" db="UniProtKB">
        <authorList>
            <consortium name="EnsemblPlants"/>
        </authorList>
    </citation>
    <scope>IDENTIFICATION</scope>
</reference>
<accession>A0ACD5T8N3</accession>
<reference evidence="1" key="1">
    <citation type="submission" date="2021-05" db="EMBL/GenBank/DDBJ databases">
        <authorList>
            <person name="Scholz U."/>
            <person name="Mascher M."/>
            <person name="Fiebig A."/>
        </authorList>
    </citation>
    <scope>NUCLEOTIDE SEQUENCE [LARGE SCALE GENOMIC DNA]</scope>
</reference>
<evidence type="ECO:0000313" key="2">
    <source>
        <dbReference type="Proteomes" id="UP001732700"/>
    </source>
</evidence>
<dbReference type="Proteomes" id="UP001732700">
    <property type="component" value="Chromosome 1A"/>
</dbReference>
<proteinExistence type="predicted"/>
<keyword evidence="2" id="KW-1185">Reference proteome</keyword>
<protein>
    <submittedName>
        <fullName evidence="1">Uncharacterized protein</fullName>
    </submittedName>
</protein>
<sequence length="314" mass="33367">MANPAYYQSSLVSQQVQQKEHLLHLYLYQRGQQPAGGGNQRVIVNPGLPFQFGEAVVIDWAVYDGIPLNAKLVGRAQGSSFAAQATGFSSWAYGFNIVFTDNRFTGSGLKLDGMQGTEKGEWAVVGGTGQFGGAQGTATFAYLKPQPDPTAHVWELHLRFVCTAFTKQTPPVKVEPPVGGDGGQAVDVAAKPQRLLSITIRHGDVIDSLSFSYVDEAGKNQTAGPWGGKGGVSKTIKLKPTETVNKIIGTTGNFGGHVVVNSLEIVTNLDTYGPYGKGNGTQFAVPQKDNSSVVCFHGRAGLFLDAIGVYATEN</sequence>
<evidence type="ECO:0000313" key="1">
    <source>
        <dbReference type="EnsemblPlants" id="AVESA.00010b.r2.1AG0010710.1.CDS"/>
    </source>
</evidence>
<dbReference type="EnsemblPlants" id="AVESA.00010b.r2.1AG0010710.1">
    <property type="protein sequence ID" value="AVESA.00010b.r2.1AG0010710.1.CDS"/>
    <property type="gene ID" value="AVESA.00010b.r2.1AG0010710"/>
</dbReference>
<organism evidence="1 2">
    <name type="scientific">Avena sativa</name>
    <name type="common">Oat</name>
    <dbReference type="NCBI Taxonomy" id="4498"/>
    <lineage>
        <taxon>Eukaryota</taxon>
        <taxon>Viridiplantae</taxon>
        <taxon>Streptophyta</taxon>
        <taxon>Embryophyta</taxon>
        <taxon>Tracheophyta</taxon>
        <taxon>Spermatophyta</taxon>
        <taxon>Magnoliopsida</taxon>
        <taxon>Liliopsida</taxon>
        <taxon>Poales</taxon>
        <taxon>Poaceae</taxon>
        <taxon>BOP clade</taxon>
        <taxon>Pooideae</taxon>
        <taxon>Poodae</taxon>
        <taxon>Poeae</taxon>
        <taxon>Poeae Chloroplast Group 1 (Aveneae type)</taxon>
        <taxon>Aveninae</taxon>
        <taxon>Avena</taxon>
    </lineage>
</organism>
<name>A0ACD5T8N3_AVESA</name>